<dbReference type="RefSeq" id="WP_166031259.1">
    <property type="nucleotide sequence ID" value="NZ_CP048877.1"/>
</dbReference>
<proteinExistence type="predicted"/>
<keyword evidence="2" id="KW-1185">Reference proteome</keyword>
<sequence>MSVVPGPEFGLDIPVFCKTCYRGNPQATAKDEAHRSLWRNPSDSRVVDKAFGQCHMDIVSRLKKVFMLPVRGS</sequence>
<protein>
    <submittedName>
        <fullName evidence="1">Uncharacterized protein</fullName>
    </submittedName>
</protein>
<name>A0A6G7PTX7_9BACT</name>
<gene>
    <name evidence="1" type="ORF">G4V39_01565</name>
</gene>
<dbReference type="EMBL" id="CP048877">
    <property type="protein sequence ID" value="QIJ71037.1"/>
    <property type="molecule type" value="Genomic_DNA"/>
</dbReference>
<organism evidence="1 2">
    <name type="scientific">Thermosulfuriphilus ammonigenes</name>
    <dbReference type="NCBI Taxonomy" id="1936021"/>
    <lineage>
        <taxon>Bacteria</taxon>
        <taxon>Pseudomonadati</taxon>
        <taxon>Thermodesulfobacteriota</taxon>
        <taxon>Thermodesulfobacteria</taxon>
        <taxon>Thermodesulfobacteriales</taxon>
        <taxon>Thermodesulfobacteriaceae</taxon>
        <taxon>Thermosulfuriphilus</taxon>
    </lineage>
</organism>
<dbReference type="AlphaFoldDB" id="A0A6G7PTX7"/>
<accession>A0A6G7PTX7</accession>
<evidence type="ECO:0000313" key="2">
    <source>
        <dbReference type="Proteomes" id="UP000502179"/>
    </source>
</evidence>
<dbReference type="Proteomes" id="UP000502179">
    <property type="component" value="Chromosome"/>
</dbReference>
<dbReference type="KEGG" id="tav:G4V39_01565"/>
<reference evidence="1 2" key="1">
    <citation type="submission" date="2020-02" db="EMBL/GenBank/DDBJ databases">
        <title>Genome analysis of Thermosulfuriphilus ammonigenes ST65T, an anaerobic thermophilic chemolithoautotrophic bacterium isolated from a deep-sea hydrothermal vent.</title>
        <authorList>
            <person name="Slobodkina G."/>
            <person name="Allioux M."/>
            <person name="Merkel A."/>
            <person name="Alain K."/>
            <person name="Jebbar M."/>
            <person name="Slobodkin A."/>
        </authorList>
    </citation>
    <scope>NUCLEOTIDE SEQUENCE [LARGE SCALE GENOMIC DNA]</scope>
    <source>
        <strain evidence="1 2">ST65</strain>
    </source>
</reference>
<evidence type="ECO:0000313" key="1">
    <source>
        <dbReference type="EMBL" id="QIJ71037.1"/>
    </source>
</evidence>